<dbReference type="Proteomes" id="UP000770661">
    <property type="component" value="Unassembled WGS sequence"/>
</dbReference>
<gene>
    <name evidence="1" type="ORF">GWK47_032474</name>
</gene>
<reference evidence="1" key="1">
    <citation type="submission" date="2020-07" db="EMBL/GenBank/DDBJ databases">
        <title>The High-quality genome of the commercially important snow crab, Chionoecetes opilio.</title>
        <authorList>
            <person name="Jeong J.-H."/>
            <person name="Ryu S."/>
        </authorList>
    </citation>
    <scope>NUCLEOTIDE SEQUENCE</scope>
    <source>
        <strain evidence="1">MADBK_172401_WGS</strain>
        <tissue evidence="1">Digestive gland</tissue>
    </source>
</reference>
<proteinExistence type="predicted"/>
<name>A0A8J5D4E0_CHIOP</name>
<protein>
    <submittedName>
        <fullName evidence="1">Uncharacterized protein</fullName>
    </submittedName>
</protein>
<keyword evidence="2" id="KW-1185">Reference proteome</keyword>
<evidence type="ECO:0000313" key="1">
    <source>
        <dbReference type="EMBL" id="KAG0728430.1"/>
    </source>
</evidence>
<comment type="caution">
    <text evidence="1">The sequence shown here is derived from an EMBL/GenBank/DDBJ whole genome shotgun (WGS) entry which is preliminary data.</text>
</comment>
<evidence type="ECO:0000313" key="2">
    <source>
        <dbReference type="Proteomes" id="UP000770661"/>
    </source>
</evidence>
<accession>A0A8J5D4E0</accession>
<dbReference type="AlphaFoldDB" id="A0A8J5D4E0"/>
<sequence length="293" mass="32224">MHTVSVSLPKVSKKMESVPMEACFIADKYAISNRAVTELATAFRKDGGKNLEEYNLSVNTTGRRRQSARLEKAADITKWQLGDITSKMYALHWDGKLIKSLMHVGKDMERVAVILTGTDGQEVLLSIVGMEGRSTAENEAAKIIQVLNDHPLDTSRIGALVFDTTAVNSGVWSGVVTWIENSTKETLRHDYLELAELTLLFLGGTSLPVGDPSPSKRLGHSITPVGLARLCTRLSKALKDFIGHDSWSMFELLGIDSSFVKLPVAQWNTSDNYRHGKKVVANLLLSMTQQSGH</sequence>
<organism evidence="1 2">
    <name type="scientific">Chionoecetes opilio</name>
    <name type="common">Atlantic snow crab</name>
    <name type="synonym">Cancer opilio</name>
    <dbReference type="NCBI Taxonomy" id="41210"/>
    <lineage>
        <taxon>Eukaryota</taxon>
        <taxon>Metazoa</taxon>
        <taxon>Ecdysozoa</taxon>
        <taxon>Arthropoda</taxon>
        <taxon>Crustacea</taxon>
        <taxon>Multicrustacea</taxon>
        <taxon>Malacostraca</taxon>
        <taxon>Eumalacostraca</taxon>
        <taxon>Eucarida</taxon>
        <taxon>Decapoda</taxon>
        <taxon>Pleocyemata</taxon>
        <taxon>Brachyura</taxon>
        <taxon>Eubrachyura</taxon>
        <taxon>Majoidea</taxon>
        <taxon>Majidae</taxon>
        <taxon>Chionoecetes</taxon>
    </lineage>
</organism>
<dbReference type="EMBL" id="JACEEZ010002210">
    <property type="protein sequence ID" value="KAG0728430.1"/>
    <property type="molecule type" value="Genomic_DNA"/>
</dbReference>